<reference evidence="3" key="1">
    <citation type="submission" date="2016-09" db="EMBL/GenBank/DDBJ databases">
        <authorList>
            <person name="Varghese N."/>
            <person name="Submissions S."/>
        </authorList>
    </citation>
    <scope>NUCLEOTIDE SEQUENCE [LARGE SCALE GENOMIC DNA]</scope>
    <source>
        <strain evidence="3">ANC 3699</strain>
    </source>
</reference>
<dbReference type="Gene3D" id="3.40.366.10">
    <property type="entry name" value="Malonyl-Coenzyme A Acyl Carrier Protein, domain 2"/>
    <property type="match status" value="1"/>
</dbReference>
<proteinExistence type="predicted"/>
<dbReference type="GO" id="GO:0005829">
    <property type="term" value="C:cytosol"/>
    <property type="evidence" value="ECO:0007669"/>
    <property type="project" value="TreeGrafter"/>
</dbReference>
<evidence type="ECO:0000313" key="2">
    <source>
        <dbReference type="EMBL" id="SDC22011.1"/>
    </source>
</evidence>
<evidence type="ECO:0000259" key="1">
    <source>
        <dbReference type="SMART" id="SM00827"/>
    </source>
</evidence>
<organism evidence="2 3">
    <name type="scientific">Acinetobacter marinus</name>
    <dbReference type="NCBI Taxonomy" id="281375"/>
    <lineage>
        <taxon>Bacteria</taxon>
        <taxon>Pseudomonadati</taxon>
        <taxon>Pseudomonadota</taxon>
        <taxon>Gammaproteobacteria</taxon>
        <taxon>Moraxellales</taxon>
        <taxon>Moraxellaceae</taxon>
        <taxon>Acinetobacter</taxon>
    </lineage>
</organism>
<sequence length="305" mass="34339">MNFIICFSGQGLQNLQHIEELRAWAEEFKIVDTLQRDLPSLYAEDISEIDLYQNEFAQPFIFALQWCRWQWIRTLLDDVMAFSGYSLGELSALCCSTNTSFEQGLRLAHKRAMLMSHAAQQPSGLIAVQGINLNVLNPYLQASGNELSIKLSDSSFIIGGLNDNLQQLSNMLSKVGTRTIKRLNVSIPSHTSFMQTAVLPFHQELQQHTFSDLSIPIISGSGGHKYFERQDAVNALIQQMSHAIDWDSCMRVVQESLPDIVLEIGPGSSLSKMLLEREPNMIVRAVDDFKSRAGFETWLKGKLNI</sequence>
<evidence type="ECO:0000313" key="3">
    <source>
        <dbReference type="Proteomes" id="UP000242317"/>
    </source>
</evidence>
<dbReference type="AlphaFoldDB" id="A0A1G6JTP7"/>
<dbReference type="RefSeq" id="WP_092618561.1">
    <property type="nucleotide sequence ID" value="NZ_FMYK01000003.1"/>
</dbReference>
<dbReference type="SMART" id="SM00827">
    <property type="entry name" value="PKS_AT"/>
    <property type="match status" value="1"/>
</dbReference>
<dbReference type="PANTHER" id="PTHR42681">
    <property type="entry name" value="MALONYL-COA-ACYL CARRIER PROTEIN TRANSACYLASE, MITOCHONDRIAL"/>
    <property type="match status" value="1"/>
</dbReference>
<dbReference type="InterPro" id="IPR014043">
    <property type="entry name" value="Acyl_transferase_dom"/>
</dbReference>
<protein>
    <submittedName>
        <fullName evidence="2">[acyl-carrier-protein] S-malonyltransferase</fullName>
    </submittedName>
</protein>
<dbReference type="InterPro" id="IPR016035">
    <property type="entry name" value="Acyl_Trfase/lysoPLipase"/>
</dbReference>
<dbReference type="PANTHER" id="PTHR42681:SF6">
    <property type="entry name" value="BLL0263 PROTEIN"/>
    <property type="match status" value="1"/>
</dbReference>
<keyword evidence="2" id="KW-0808">Transferase</keyword>
<gene>
    <name evidence="2" type="ORF">SAMN05421749_103448</name>
</gene>
<accession>A0A1G6JTP7</accession>
<dbReference type="Pfam" id="PF00698">
    <property type="entry name" value="Acyl_transf_1"/>
    <property type="match status" value="1"/>
</dbReference>
<dbReference type="SUPFAM" id="SSF52151">
    <property type="entry name" value="FabD/lysophospholipase-like"/>
    <property type="match status" value="1"/>
</dbReference>
<dbReference type="InterPro" id="IPR050858">
    <property type="entry name" value="Mal-CoA-ACP_Trans/PKS_FabD"/>
</dbReference>
<dbReference type="EMBL" id="FMYK01000003">
    <property type="protein sequence ID" value="SDC22011.1"/>
    <property type="molecule type" value="Genomic_DNA"/>
</dbReference>
<keyword evidence="3" id="KW-1185">Reference proteome</keyword>
<feature type="domain" description="Malonyl-CoA:ACP transacylase (MAT)" evidence="1">
    <location>
        <begin position="6"/>
        <end position="302"/>
    </location>
</feature>
<dbReference type="GO" id="GO:0006633">
    <property type="term" value="P:fatty acid biosynthetic process"/>
    <property type="evidence" value="ECO:0007669"/>
    <property type="project" value="TreeGrafter"/>
</dbReference>
<dbReference type="Proteomes" id="UP000242317">
    <property type="component" value="Unassembled WGS sequence"/>
</dbReference>
<dbReference type="GO" id="GO:0004314">
    <property type="term" value="F:[acyl-carrier-protein] S-malonyltransferase activity"/>
    <property type="evidence" value="ECO:0007669"/>
    <property type="project" value="TreeGrafter"/>
</dbReference>
<dbReference type="OrthoDB" id="9808564at2"/>
<dbReference type="Gene3D" id="3.30.70.250">
    <property type="entry name" value="Malonyl-CoA ACP transacylase, ACP-binding"/>
    <property type="match status" value="1"/>
</dbReference>
<name>A0A1G6JTP7_9GAMM</name>
<dbReference type="InterPro" id="IPR001227">
    <property type="entry name" value="Ac_transferase_dom_sf"/>
</dbReference>